<organism evidence="3 4">
    <name type="scientific">Adonisia turfae CCMR0081</name>
    <dbReference type="NCBI Taxonomy" id="2292702"/>
    <lineage>
        <taxon>Bacteria</taxon>
        <taxon>Bacillati</taxon>
        <taxon>Cyanobacteriota</taxon>
        <taxon>Adonisia</taxon>
        <taxon>Adonisia turfae</taxon>
    </lineage>
</organism>
<evidence type="ECO:0000259" key="2">
    <source>
        <dbReference type="PROSITE" id="PS50042"/>
    </source>
</evidence>
<dbReference type="Gene3D" id="2.60.120.10">
    <property type="entry name" value="Jelly Rolls"/>
    <property type="match status" value="1"/>
</dbReference>
<gene>
    <name evidence="3" type="ORF">DXZ20_19785</name>
</gene>
<reference evidence="3 4" key="1">
    <citation type="journal article" date="2020" name="Microb. Ecol.">
        <title>Ecogenomics of the Marine Benthic Filamentous Cyanobacterium Adonisia.</title>
        <authorList>
            <person name="Walter J.M."/>
            <person name="Coutinho F.H."/>
            <person name="Leomil L."/>
            <person name="Hargreaves P.I."/>
            <person name="Campeao M.E."/>
            <person name="Vieira V.V."/>
            <person name="Silva B.S."/>
            <person name="Fistarol G.O."/>
            <person name="Salomon P.S."/>
            <person name="Sawabe T."/>
            <person name="Mino S."/>
            <person name="Hosokawa M."/>
            <person name="Miyashita H."/>
            <person name="Maruyama F."/>
            <person name="van Verk M.C."/>
            <person name="Dutilh B.E."/>
            <person name="Thompson C.C."/>
            <person name="Thompson F.L."/>
        </authorList>
    </citation>
    <scope>NUCLEOTIDE SEQUENCE [LARGE SCALE GENOMIC DNA]</scope>
    <source>
        <strain evidence="3 4">CCMR0081</strain>
    </source>
</reference>
<dbReference type="InterPro" id="IPR000595">
    <property type="entry name" value="cNMP-bd_dom"/>
</dbReference>
<evidence type="ECO:0000313" key="3">
    <source>
        <dbReference type="EMBL" id="NEZ57844.1"/>
    </source>
</evidence>
<dbReference type="Proteomes" id="UP000481033">
    <property type="component" value="Unassembled WGS sequence"/>
</dbReference>
<feature type="region of interest" description="Disordered" evidence="1">
    <location>
        <begin position="218"/>
        <end position="257"/>
    </location>
</feature>
<dbReference type="EMBL" id="QXHD01000004">
    <property type="protein sequence ID" value="NEZ57844.1"/>
    <property type="molecule type" value="Genomic_DNA"/>
</dbReference>
<dbReference type="InterPro" id="IPR014710">
    <property type="entry name" value="RmlC-like_jellyroll"/>
</dbReference>
<dbReference type="SUPFAM" id="SSF51206">
    <property type="entry name" value="cAMP-binding domain-like"/>
    <property type="match status" value="1"/>
</dbReference>
<dbReference type="PROSITE" id="PS50042">
    <property type="entry name" value="CNMP_BINDING_3"/>
    <property type="match status" value="1"/>
</dbReference>
<sequence length="279" mass="31181">MKNIKVIRDIAQPMAVLLFAMLVTDGRPSKFGIYITLLVVFTLLVRKYSHQYKQKELVYKFRSLGSGNSSQRTIYKSLQNLSNTLNEGDLAWLSKVGEKRQLKSGEILIDEQKHLSHLFIVISGNFRVYSKYLEASEVANIEVRSVVGEMSFLTNMVPSATVEASSESLILAISRSDIEKRIVQESDFGYRFSKAIASITADRLKNTTIGYWKNTHRPSVSSPYSHDNKLASTQASESESESFSKDSRPSRSSSAKARNLRPRFIVAAALSGLVTPKDA</sequence>
<feature type="domain" description="Cyclic nucleotide-binding" evidence="2">
    <location>
        <begin position="81"/>
        <end position="182"/>
    </location>
</feature>
<keyword evidence="4" id="KW-1185">Reference proteome</keyword>
<evidence type="ECO:0000313" key="4">
    <source>
        <dbReference type="Proteomes" id="UP000481033"/>
    </source>
</evidence>
<feature type="compositionally biased region" description="Polar residues" evidence="1">
    <location>
        <begin position="218"/>
        <end position="234"/>
    </location>
</feature>
<dbReference type="RefSeq" id="WP_163700000.1">
    <property type="nucleotide sequence ID" value="NZ_QXHD01000004.1"/>
</dbReference>
<dbReference type="InterPro" id="IPR018490">
    <property type="entry name" value="cNMP-bd_dom_sf"/>
</dbReference>
<comment type="caution">
    <text evidence="3">The sequence shown here is derived from an EMBL/GenBank/DDBJ whole genome shotgun (WGS) entry which is preliminary data.</text>
</comment>
<dbReference type="SMART" id="SM00100">
    <property type="entry name" value="cNMP"/>
    <property type="match status" value="1"/>
</dbReference>
<name>A0A6M0RNN7_9CYAN</name>
<dbReference type="AlphaFoldDB" id="A0A6M0RNN7"/>
<proteinExistence type="predicted"/>
<dbReference type="Pfam" id="PF00027">
    <property type="entry name" value="cNMP_binding"/>
    <property type="match status" value="1"/>
</dbReference>
<evidence type="ECO:0000256" key="1">
    <source>
        <dbReference type="SAM" id="MobiDB-lite"/>
    </source>
</evidence>
<protein>
    <recommendedName>
        <fullName evidence="2">Cyclic nucleotide-binding domain-containing protein</fullName>
    </recommendedName>
</protein>
<accession>A0A6M0RNN7</accession>
<dbReference type="CDD" id="cd00038">
    <property type="entry name" value="CAP_ED"/>
    <property type="match status" value="1"/>
</dbReference>